<dbReference type="GO" id="GO:0000270">
    <property type="term" value="P:peptidoglycan metabolic process"/>
    <property type="evidence" value="ECO:0007669"/>
    <property type="project" value="InterPro"/>
</dbReference>
<comment type="caution">
    <text evidence="5">The sequence shown here is derived from an EMBL/GenBank/DDBJ whole genome shotgun (WGS) entry which is preliminary data.</text>
</comment>
<proteinExistence type="inferred from homology"/>
<dbReference type="AlphaFoldDB" id="A0A512L7X2"/>
<comment type="similarity">
    <text evidence="1">Belongs to the transglycosylase Slt family.</text>
</comment>
<dbReference type="InterPro" id="IPR000189">
    <property type="entry name" value="Transglyc_AS"/>
</dbReference>
<evidence type="ECO:0000256" key="3">
    <source>
        <dbReference type="SAM" id="SignalP"/>
    </source>
</evidence>
<dbReference type="InterPro" id="IPR023346">
    <property type="entry name" value="Lysozyme-like_dom_sf"/>
</dbReference>
<feature type="compositionally biased region" description="Pro residues" evidence="2">
    <location>
        <begin position="52"/>
        <end position="64"/>
    </location>
</feature>
<dbReference type="InterPro" id="IPR018392">
    <property type="entry name" value="LysM"/>
</dbReference>
<dbReference type="CDD" id="cd16894">
    <property type="entry name" value="MltD-like"/>
    <property type="match status" value="1"/>
</dbReference>
<dbReference type="CDD" id="cd00118">
    <property type="entry name" value="LysM"/>
    <property type="match status" value="2"/>
</dbReference>
<sequence>MDKSPGLKIFRHPLYLCLLALSLAVPALAEADGTVGSDTAQNIATTSATPDTQPPPAATNPSPVPVTDSTLNGPDAAPASGLIRASYAAPDTVDATDARSLDTGDLWQRIRNGFALKQLDSPLVATHVDWYAQRPDYLRRTIARSKLYLFHIMEEVQKRGMPAEIALLPIVESAFNPMAYSRSHASGIWQFIPSTGKDFGLKQNSWYDGRRDIVAATDAALDYLDKLHTMFGTWNLALAAYNCGEGCVSRAIAKNQAQGLPTNYLSLSLPAETRHYVPKLMAVKEIISDPGMVGLSLDSIPNQAYFVSVSLHQSIDVKLAAKLADMPVKEFKSLNPAFTKPVVRSDSAQPILLPVDRAEAFSDNLKNYDRPLVSWQLYPAKKGERAVAIAKKFGVTVAWLKQHNEFKLTRKGRLAANYSLMLPLGNKVDTALAAAPTKSPAAVRHTTRTVKVKRGDTLAALARHHGVSIAEIKRWNRLRGEHLRAGSQLIVAEADSVAHHNETTHKVSAHHAKARHYTVKHGDSLSGIAKKFDVSVEDIQHWNSIKHHTVIKPGTRLVLN</sequence>
<dbReference type="EMBL" id="BKAD01000015">
    <property type="protein sequence ID" value="GEP30583.1"/>
    <property type="molecule type" value="Genomic_DNA"/>
</dbReference>
<dbReference type="PANTHER" id="PTHR33734">
    <property type="entry name" value="LYSM DOMAIN-CONTAINING GPI-ANCHORED PROTEIN 2"/>
    <property type="match status" value="1"/>
</dbReference>
<dbReference type="PANTHER" id="PTHR33734:SF22">
    <property type="entry name" value="MEMBRANE-BOUND LYTIC MUREIN TRANSGLYCOSYLASE D"/>
    <property type="match status" value="1"/>
</dbReference>
<feature type="region of interest" description="Disordered" evidence="2">
    <location>
        <begin position="45"/>
        <end position="75"/>
    </location>
</feature>
<evidence type="ECO:0000256" key="1">
    <source>
        <dbReference type="ARBA" id="ARBA00007734"/>
    </source>
</evidence>
<dbReference type="InterPro" id="IPR008258">
    <property type="entry name" value="Transglycosylase_SLT_dom_1"/>
</dbReference>
<dbReference type="InterPro" id="IPR036779">
    <property type="entry name" value="LysM_dom_sf"/>
</dbReference>
<dbReference type="Proteomes" id="UP000321337">
    <property type="component" value="Unassembled WGS sequence"/>
</dbReference>
<feature type="chain" id="PRO_5022018715" description="LysM domain-containing protein" evidence="3">
    <location>
        <begin position="32"/>
        <end position="560"/>
    </location>
</feature>
<gene>
    <name evidence="5" type="ORF">TPL01_17210</name>
</gene>
<dbReference type="PROSITE" id="PS00922">
    <property type="entry name" value="TRANSGLYCOSYLASE"/>
    <property type="match status" value="1"/>
</dbReference>
<evidence type="ECO:0000259" key="4">
    <source>
        <dbReference type="PROSITE" id="PS51782"/>
    </source>
</evidence>
<dbReference type="OrthoDB" id="9815002at2"/>
<dbReference type="SUPFAM" id="SSF53955">
    <property type="entry name" value="Lysozyme-like"/>
    <property type="match status" value="1"/>
</dbReference>
<evidence type="ECO:0000313" key="6">
    <source>
        <dbReference type="Proteomes" id="UP000321337"/>
    </source>
</evidence>
<name>A0A512L7X2_9PROT</name>
<keyword evidence="3" id="KW-0732">Signal</keyword>
<dbReference type="SUPFAM" id="SSF54106">
    <property type="entry name" value="LysM domain"/>
    <property type="match status" value="2"/>
</dbReference>
<dbReference type="Gene3D" id="1.10.530.10">
    <property type="match status" value="1"/>
</dbReference>
<accession>A0A512L7X2</accession>
<organism evidence="5 6">
    <name type="scientific">Sulfuriferula plumbiphila</name>
    <dbReference type="NCBI Taxonomy" id="171865"/>
    <lineage>
        <taxon>Bacteria</taxon>
        <taxon>Pseudomonadati</taxon>
        <taxon>Pseudomonadota</taxon>
        <taxon>Betaproteobacteria</taxon>
        <taxon>Nitrosomonadales</taxon>
        <taxon>Sulfuricellaceae</taxon>
        <taxon>Sulfuriferula</taxon>
    </lineage>
</organism>
<feature type="signal peptide" evidence="3">
    <location>
        <begin position="1"/>
        <end position="31"/>
    </location>
</feature>
<dbReference type="SMART" id="SM00257">
    <property type="entry name" value="LysM"/>
    <property type="match status" value="3"/>
</dbReference>
<feature type="domain" description="LysM" evidence="4">
    <location>
        <begin position="515"/>
        <end position="559"/>
    </location>
</feature>
<protein>
    <recommendedName>
        <fullName evidence="4">LysM domain-containing protein</fullName>
    </recommendedName>
</protein>
<dbReference type="PROSITE" id="PS51782">
    <property type="entry name" value="LYSM"/>
    <property type="match status" value="2"/>
</dbReference>
<keyword evidence="6" id="KW-1185">Reference proteome</keyword>
<dbReference type="Pfam" id="PF01464">
    <property type="entry name" value="SLT"/>
    <property type="match status" value="1"/>
</dbReference>
<dbReference type="Pfam" id="PF01476">
    <property type="entry name" value="LysM"/>
    <property type="match status" value="2"/>
</dbReference>
<feature type="domain" description="LysM" evidence="4">
    <location>
        <begin position="448"/>
        <end position="491"/>
    </location>
</feature>
<dbReference type="Gene3D" id="3.10.350.10">
    <property type="entry name" value="LysM domain"/>
    <property type="match status" value="2"/>
</dbReference>
<reference evidence="5 6" key="1">
    <citation type="submission" date="2019-07" db="EMBL/GenBank/DDBJ databases">
        <title>Whole genome shotgun sequence of Thiobacillus plumbophilus NBRC 107929.</title>
        <authorList>
            <person name="Hosoyama A."/>
            <person name="Uohara A."/>
            <person name="Ohji S."/>
            <person name="Ichikawa N."/>
        </authorList>
    </citation>
    <scope>NUCLEOTIDE SEQUENCE [LARGE SCALE GENOMIC DNA]</scope>
    <source>
        <strain evidence="5 6">NBRC 107929</strain>
    </source>
</reference>
<evidence type="ECO:0000256" key="2">
    <source>
        <dbReference type="SAM" id="MobiDB-lite"/>
    </source>
</evidence>
<evidence type="ECO:0000313" key="5">
    <source>
        <dbReference type="EMBL" id="GEP30583.1"/>
    </source>
</evidence>
<dbReference type="GO" id="GO:0008932">
    <property type="term" value="F:lytic endotransglycosylase activity"/>
    <property type="evidence" value="ECO:0007669"/>
    <property type="project" value="TreeGrafter"/>
</dbReference>
<dbReference type="GO" id="GO:0016020">
    <property type="term" value="C:membrane"/>
    <property type="evidence" value="ECO:0007669"/>
    <property type="project" value="InterPro"/>
</dbReference>